<protein>
    <submittedName>
        <fullName evidence="1">Uncharacterized protein</fullName>
    </submittedName>
</protein>
<name>A0A5T1YSI2_CAMCO</name>
<dbReference type="AlphaFoldDB" id="A0A5T1YSI2"/>
<proteinExistence type="predicted"/>
<organism evidence="1 2">
    <name type="scientific">Campylobacter coli</name>
    <dbReference type="NCBI Taxonomy" id="195"/>
    <lineage>
        <taxon>Bacteria</taxon>
        <taxon>Pseudomonadati</taxon>
        <taxon>Campylobacterota</taxon>
        <taxon>Epsilonproteobacteria</taxon>
        <taxon>Campylobacterales</taxon>
        <taxon>Campylobacteraceae</taxon>
        <taxon>Campylobacter</taxon>
    </lineage>
</organism>
<accession>A0A5T1YSI2</accession>
<evidence type="ECO:0000313" key="2">
    <source>
        <dbReference type="Proteomes" id="UP000333665"/>
    </source>
</evidence>
<dbReference type="EMBL" id="AACRQU010000013">
    <property type="protein sequence ID" value="EAL8416979.1"/>
    <property type="molecule type" value="Genomic_DNA"/>
</dbReference>
<sequence>MFYRDSYKVKKYKNILSKNVTILESKKHFWDIKFKIKARIYPPFKQHLISFFGIKQTFWDFWDIWDFLHFKLGKIKSHFCKL</sequence>
<gene>
    <name evidence="1" type="ORF">DYF97_06300</name>
</gene>
<evidence type="ECO:0000313" key="1">
    <source>
        <dbReference type="EMBL" id="EAL8416979.1"/>
    </source>
</evidence>
<comment type="caution">
    <text evidence="1">The sequence shown here is derived from an EMBL/GenBank/DDBJ whole genome shotgun (WGS) entry which is preliminary data.</text>
</comment>
<dbReference type="Proteomes" id="UP000333665">
    <property type="component" value="Unassembled WGS sequence"/>
</dbReference>
<reference evidence="1 2" key="1">
    <citation type="submission" date="2018-08" db="EMBL/GenBank/DDBJ databases">
        <authorList>
            <consortium name="NARMS: The National Antimicrobial Resistance Monitoring System"/>
        </authorList>
    </citation>
    <scope>NUCLEOTIDE SEQUENCE [LARGE SCALE GENOMIC DNA]</scope>
    <source>
        <strain evidence="1 2">FSIS11812579</strain>
    </source>
</reference>